<dbReference type="EMBL" id="JAQQWI010000009">
    <property type="protein sequence ID" value="KAK8023160.1"/>
    <property type="molecule type" value="Genomic_DNA"/>
</dbReference>
<keyword evidence="1" id="KW-1133">Transmembrane helix</keyword>
<sequence length="545" mass="59834">MYAVSAAIGQVKWNWFRAQRRPLHHFELLDEASRGPLGSLSILLAGTVRSLATLGALVTLLNLAVAPFVQQVIDLSSEPSAPSPSADASFPIMTFPSFYFHTSEAYQDTTDASLSAIWNDASVYTRRAQCLTGNCTWPLVETLEWCVKSEKVADLKSDCPVLFEPEDGAYEYFKLEYEAHSGAYRYCNISLPGTLKPLTYTLSYDTDVNPYDRDVNPDMYIASSSIRTLAPVRVFDNKFEQETFMDIPSPFLSMAYAQFSIPSIMKGSFVLESLEQAVLTLCKKTYNVSMIQGNLSMESLTSDYGRFYQDETATQELGSNETWCWTPNNKDHLVSAGPSRVTNGNVTFLSDSSTMAFCTNTRWLLAQEIAVRLSGDDYIIYSAKRNSTGSIKGPAYSSVVPYFSGPPLYGVTSTSDILKRVGARSLSRVMESTAAALNQIYITKTTEAATGMTYTYETVVVVRWAWLALPIAVQALGLAFLLAVIATSNKAPLWKGSFLAALYHGFEHVPVGGDTATSSGMAEAAENTKALLTSSSKTKTVLLQY</sequence>
<reference evidence="2 3" key="1">
    <citation type="submission" date="2023-01" db="EMBL/GenBank/DDBJ databases">
        <title>Analysis of 21 Apiospora genomes using comparative genomics revels a genus with tremendous synthesis potential of carbohydrate active enzymes and secondary metabolites.</title>
        <authorList>
            <person name="Sorensen T."/>
        </authorList>
    </citation>
    <scope>NUCLEOTIDE SEQUENCE [LARGE SCALE GENOMIC DNA]</scope>
    <source>
        <strain evidence="2 3">CBS 20057</strain>
    </source>
</reference>
<gene>
    <name evidence="2" type="ORF">PG991_007041</name>
</gene>
<organism evidence="2 3">
    <name type="scientific">Apiospora marii</name>
    <dbReference type="NCBI Taxonomy" id="335849"/>
    <lineage>
        <taxon>Eukaryota</taxon>
        <taxon>Fungi</taxon>
        <taxon>Dikarya</taxon>
        <taxon>Ascomycota</taxon>
        <taxon>Pezizomycotina</taxon>
        <taxon>Sordariomycetes</taxon>
        <taxon>Xylariomycetidae</taxon>
        <taxon>Amphisphaeriales</taxon>
        <taxon>Apiosporaceae</taxon>
        <taxon>Apiospora</taxon>
    </lineage>
</organism>
<evidence type="ECO:0000256" key="1">
    <source>
        <dbReference type="SAM" id="Phobius"/>
    </source>
</evidence>
<dbReference type="Proteomes" id="UP001396898">
    <property type="component" value="Unassembled WGS sequence"/>
</dbReference>
<dbReference type="Pfam" id="PF11374">
    <property type="entry name" value="DUF3176"/>
    <property type="match status" value="1"/>
</dbReference>
<protein>
    <submittedName>
        <fullName evidence="2">Uncharacterized protein</fullName>
    </submittedName>
</protein>
<dbReference type="InterPro" id="IPR021514">
    <property type="entry name" value="DUF3176"/>
</dbReference>
<accession>A0ABR1RZ09</accession>
<feature type="transmembrane region" description="Helical" evidence="1">
    <location>
        <begin position="464"/>
        <end position="485"/>
    </location>
</feature>
<dbReference type="PANTHER" id="PTHR35394">
    <property type="entry name" value="DUF3176 DOMAIN-CONTAINING PROTEIN"/>
    <property type="match status" value="1"/>
</dbReference>
<keyword evidence="1" id="KW-0812">Transmembrane</keyword>
<comment type="caution">
    <text evidence="2">The sequence shown here is derived from an EMBL/GenBank/DDBJ whole genome shotgun (WGS) entry which is preliminary data.</text>
</comment>
<proteinExistence type="predicted"/>
<name>A0ABR1RZ09_9PEZI</name>
<evidence type="ECO:0000313" key="2">
    <source>
        <dbReference type="EMBL" id="KAK8023160.1"/>
    </source>
</evidence>
<evidence type="ECO:0000313" key="3">
    <source>
        <dbReference type="Proteomes" id="UP001396898"/>
    </source>
</evidence>
<keyword evidence="1" id="KW-0472">Membrane</keyword>
<keyword evidence="3" id="KW-1185">Reference proteome</keyword>
<dbReference type="PANTHER" id="PTHR35394:SF5">
    <property type="entry name" value="DUF3176 DOMAIN-CONTAINING PROTEIN"/>
    <property type="match status" value="1"/>
</dbReference>